<accession>A0A426XHB0</accession>
<name>A0A426XHB0_ENSVE</name>
<feature type="region of interest" description="Disordered" evidence="1">
    <location>
        <begin position="1"/>
        <end position="98"/>
    </location>
</feature>
<dbReference type="Proteomes" id="UP000287651">
    <property type="component" value="Unassembled WGS sequence"/>
</dbReference>
<evidence type="ECO:0000256" key="1">
    <source>
        <dbReference type="SAM" id="MobiDB-lite"/>
    </source>
</evidence>
<sequence length="98" mass="9953">MQGRPGRLRLGPACKGGRRCPQGATDASGLQADYGRPPIGHRGCRQQGQRPPAVSPQRGDAHGGAANGSRPTARAVASGQGNHPLHKGNGVGAARVSF</sequence>
<reference evidence="2 3" key="1">
    <citation type="journal article" date="2014" name="Agronomy (Basel)">
        <title>A Draft Genome Sequence for Ensete ventricosum, the Drought-Tolerant Tree Against Hunger.</title>
        <authorList>
            <person name="Harrison J."/>
            <person name="Moore K.A."/>
            <person name="Paszkiewicz K."/>
            <person name="Jones T."/>
            <person name="Grant M."/>
            <person name="Ambacheew D."/>
            <person name="Muzemil S."/>
            <person name="Studholme D.J."/>
        </authorList>
    </citation>
    <scope>NUCLEOTIDE SEQUENCE [LARGE SCALE GENOMIC DNA]</scope>
</reference>
<organism evidence="2 3">
    <name type="scientific">Ensete ventricosum</name>
    <name type="common">Abyssinian banana</name>
    <name type="synonym">Musa ensete</name>
    <dbReference type="NCBI Taxonomy" id="4639"/>
    <lineage>
        <taxon>Eukaryota</taxon>
        <taxon>Viridiplantae</taxon>
        <taxon>Streptophyta</taxon>
        <taxon>Embryophyta</taxon>
        <taxon>Tracheophyta</taxon>
        <taxon>Spermatophyta</taxon>
        <taxon>Magnoliopsida</taxon>
        <taxon>Liliopsida</taxon>
        <taxon>Zingiberales</taxon>
        <taxon>Musaceae</taxon>
        <taxon>Ensete</taxon>
    </lineage>
</organism>
<proteinExistence type="predicted"/>
<dbReference type="AlphaFoldDB" id="A0A426XHB0"/>
<dbReference type="EMBL" id="AMZH03020772">
    <property type="protein sequence ID" value="RRT38865.1"/>
    <property type="molecule type" value="Genomic_DNA"/>
</dbReference>
<protein>
    <submittedName>
        <fullName evidence="2">Uncharacterized protein</fullName>
    </submittedName>
</protein>
<comment type="caution">
    <text evidence="2">The sequence shown here is derived from an EMBL/GenBank/DDBJ whole genome shotgun (WGS) entry which is preliminary data.</text>
</comment>
<evidence type="ECO:0000313" key="3">
    <source>
        <dbReference type="Proteomes" id="UP000287651"/>
    </source>
</evidence>
<evidence type="ECO:0000313" key="2">
    <source>
        <dbReference type="EMBL" id="RRT38865.1"/>
    </source>
</evidence>
<gene>
    <name evidence="2" type="ORF">B296_00031595</name>
</gene>